<dbReference type="SUPFAM" id="SSF81321">
    <property type="entry name" value="Family A G protein-coupled receptor-like"/>
    <property type="match status" value="1"/>
</dbReference>
<sequence length="368" mass="41108">MATVSPQDYSTESNNGVAIEKELDLSLFDSCILYYFIAGSCFGGFLILIGLVGNGITIAIMGKERKKSATINCLFMLAIADTLVLLTYGFILVPLGIRKYFYGWWNGHNYNHVTIIYVVEAARIFSQVSAFITMLVTFQRYVSVCQPHRAKQLCSVRLVNQLTVVSYVVSIIFFLPNFFTYYLEMNNDTHRYLTVSKALVLSKAFQILYSSVATVLVTYIIPISTLSFMSIQILRAMSAQSKVMQQSHERSQARKDLTLSSVAIVGLFIICQSFNSANRVLMWVYEPYAANARCGGPLQYFSIVPYLSMIMNSAANFGIYIVLAKGFRKKVIRLFVGQNRVAPQDSTEMIGDTVAGPSMAPTKKTTSE</sequence>
<dbReference type="EMBL" id="AMQN01003068">
    <property type="status" value="NOT_ANNOTATED_CDS"/>
    <property type="molecule type" value="Genomic_DNA"/>
</dbReference>
<dbReference type="PANTHER" id="PTHR46641">
    <property type="entry name" value="FMRFAMIDE RECEPTOR-RELATED"/>
    <property type="match status" value="1"/>
</dbReference>
<dbReference type="GO" id="GO:0004930">
    <property type="term" value="F:G protein-coupled receptor activity"/>
    <property type="evidence" value="ECO:0007669"/>
    <property type="project" value="InterPro"/>
</dbReference>
<evidence type="ECO:0000256" key="3">
    <source>
        <dbReference type="ARBA" id="ARBA00022989"/>
    </source>
</evidence>
<keyword evidence="9" id="KW-1185">Reference proteome</keyword>
<reference evidence="8" key="3">
    <citation type="submission" date="2015-06" db="UniProtKB">
        <authorList>
            <consortium name="EnsemblMetazoa"/>
        </authorList>
    </citation>
    <scope>IDENTIFICATION</scope>
</reference>
<evidence type="ECO:0000256" key="1">
    <source>
        <dbReference type="ARBA" id="ARBA00004370"/>
    </source>
</evidence>
<dbReference type="STRING" id="283909.R7TA90"/>
<accession>R7TA90</accession>
<reference evidence="7 9" key="2">
    <citation type="journal article" date="2013" name="Nature">
        <title>Insights into bilaterian evolution from three spiralian genomes.</title>
        <authorList>
            <person name="Simakov O."/>
            <person name="Marletaz F."/>
            <person name="Cho S.J."/>
            <person name="Edsinger-Gonzales E."/>
            <person name="Havlak P."/>
            <person name="Hellsten U."/>
            <person name="Kuo D.H."/>
            <person name="Larsson T."/>
            <person name="Lv J."/>
            <person name="Arendt D."/>
            <person name="Savage R."/>
            <person name="Osoegawa K."/>
            <person name="de Jong P."/>
            <person name="Grimwood J."/>
            <person name="Chapman J.A."/>
            <person name="Shapiro H."/>
            <person name="Aerts A."/>
            <person name="Otillar R.P."/>
            <person name="Terry A.Y."/>
            <person name="Boore J.L."/>
            <person name="Grigoriev I.V."/>
            <person name="Lindberg D.R."/>
            <person name="Seaver E.C."/>
            <person name="Weisblat D.A."/>
            <person name="Putnam N.H."/>
            <person name="Rokhsar D.S."/>
        </authorList>
    </citation>
    <scope>NUCLEOTIDE SEQUENCE</scope>
    <source>
        <strain evidence="7 9">I ESC-2004</strain>
    </source>
</reference>
<dbReference type="InterPro" id="IPR017452">
    <property type="entry name" value="GPCR_Rhodpsn_7TM"/>
</dbReference>
<protein>
    <recommendedName>
        <fullName evidence="6">G-protein coupled receptors family 1 profile domain-containing protein</fullName>
    </recommendedName>
</protein>
<dbReference type="CDD" id="cd14978">
    <property type="entry name" value="7tmA_FMRFamide_R-like"/>
    <property type="match status" value="1"/>
</dbReference>
<comment type="subcellular location">
    <subcellularLocation>
        <location evidence="1">Membrane</location>
    </subcellularLocation>
</comment>
<dbReference type="GO" id="GO:0016020">
    <property type="term" value="C:membrane"/>
    <property type="evidence" value="ECO:0007669"/>
    <property type="project" value="UniProtKB-SubCell"/>
</dbReference>
<reference evidence="9" key="1">
    <citation type="submission" date="2012-12" db="EMBL/GenBank/DDBJ databases">
        <authorList>
            <person name="Hellsten U."/>
            <person name="Grimwood J."/>
            <person name="Chapman J.A."/>
            <person name="Shapiro H."/>
            <person name="Aerts A."/>
            <person name="Otillar R.P."/>
            <person name="Terry A.Y."/>
            <person name="Boore J.L."/>
            <person name="Simakov O."/>
            <person name="Marletaz F."/>
            <person name="Cho S.-J."/>
            <person name="Edsinger-Gonzales E."/>
            <person name="Havlak P."/>
            <person name="Kuo D.-H."/>
            <person name="Larsson T."/>
            <person name="Lv J."/>
            <person name="Arendt D."/>
            <person name="Savage R."/>
            <person name="Osoegawa K."/>
            <person name="de Jong P."/>
            <person name="Lindberg D.R."/>
            <person name="Seaver E.C."/>
            <person name="Weisblat D.A."/>
            <person name="Putnam N.H."/>
            <person name="Grigoriev I.V."/>
            <person name="Rokhsar D.S."/>
        </authorList>
    </citation>
    <scope>NUCLEOTIDE SEQUENCE</scope>
    <source>
        <strain evidence="9">I ESC-2004</strain>
    </source>
</reference>
<dbReference type="OMA" id="TSISHIM"/>
<keyword evidence="3 5" id="KW-1133">Transmembrane helix</keyword>
<dbReference type="HOGENOM" id="CLU_009579_24_7_1"/>
<dbReference type="PROSITE" id="PS50262">
    <property type="entry name" value="G_PROTEIN_RECEP_F1_2"/>
    <property type="match status" value="1"/>
</dbReference>
<dbReference type="PANTHER" id="PTHR46641:SF2">
    <property type="entry name" value="FMRFAMIDE RECEPTOR"/>
    <property type="match status" value="1"/>
</dbReference>
<feature type="transmembrane region" description="Helical" evidence="5">
    <location>
        <begin position="115"/>
        <end position="138"/>
    </location>
</feature>
<dbReference type="Pfam" id="PF00001">
    <property type="entry name" value="7tm_1"/>
    <property type="match status" value="1"/>
</dbReference>
<keyword evidence="4 5" id="KW-0472">Membrane</keyword>
<dbReference type="Proteomes" id="UP000014760">
    <property type="component" value="Unassembled WGS sequence"/>
</dbReference>
<evidence type="ECO:0000259" key="6">
    <source>
        <dbReference type="PROSITE" id="PS50262"/>
    </source>
</evidence>
<gene>
    <name evidence="7" type="ORF">CAPTEDRAFT_192016</name>
</gene>
<evidence type="ECO:0000256" key="2">
    <source>
        <dbReference type="ARBA" id="ARBA00022692"/>
    </source>
</evidence>
<evidence type="ECO:0000256" key="4">
    <source>
        <dbReference type="ARBA" id="ARBA00023136"/>
    </source>
</evidence>
<feature type="transmembrane region" description="Helical" evidence="5">
    <location>
        <begin position="32"/>
        <end position="61"/>
    </location>
</feature>
<dbReference type="EMBL" id="KB310836">
    <property type="protein sequence ID" value="ELT90629.1"/>
    <property type="molecule type" value="Genomic_DNA"/>
</dbReference>
<name>R7TA90_CAPTE</name>
<evidence type="ECO:0000313" key="7">
    <source>
        <dbReference type="EMBL" id="ELT90629.1"/>
    </source>
</evidence>
<feature type="transmembrane region" description="Helical" evidence="5">
    <location>
        <begin position="158"/>
        <end position="183"/>
    </location>
</feature>
<feature type="transmembrane region" description="Helical" evidence="5">
    <location>
        <begin position="207"/>
        <end position="236"/>
    </location>
</feature>
<evidence type="ECO:0000313" key="8">
    <source>
        <dbReference type="EnsemblMetazoa" id="CapteP192016"/>
    </source>
</evidence>
<dbReference type="InterPro" id="IPR052954">
    <property type="entry name" value="GPCR-Ligand_Int"/>
</dbReference>
<dbReference type="Gene3D" id="1.20.1070.10">
    <property type="entry name" value="Rhodopsin 7-helix transmembrane proteins"/>
    <property type="match status" value="1"/>
</dbReference>
<dbReference type="AlphaFoldDB" id="R7TA90"/>
<proteinExistence type="predicted"/>
<feature type="domain" description="G-protein coupled receptors family 1 profile" evidence="6">
    <location>
        <begin position="53"/>
        <end position="320"/>
    </location>
</feature>
<feature type="transmembrane region" description="Helical" evidence="5">
    <location>
        <begin position="303"/>
        <end position="323"/>
    </location>
</feature>
<evidence type="ECO:0000313" key="9">
    <source>
        <dbReference type="Proteomes" id="UP000014760"/>
    </source>
</evidence>
<feature type="transmembrane region" description="Helical" evidence="5">
    <location>
        <begin position="73"/>
        <end position="95"/>
    </location>
</feature>
<dbReference type="InterPro" id="IPR000276">
    <property type="entry name" value="GPCR_Rhodpsn"/>
</dbReference>
<dbReference type="PRINTS" id="PR00237">
    <property type="entry name" value="GPCRRHODOPSN"/>
</dbReference>
<evidence type="ECO:0000256" key="5">
    <source>
        <dbReference type="SAM" id="Phobius"/>
    </source>
</evidence>
<organism evidence="7">
    <name type="scientific">Capitella teleta</name>
    <name type="common">Polychaete worm</name>
    <dbReference type="NCBI Taxonomy" id="283909"/>
    <lineage>
        <taxon>Eukaryota</taxon>
        <taxon>Metazoa</taxon>
        <taxon>Spiralia</taxon>
        <taxon>Lophotrochozoa</taxon>
        <taxon>Annelida</taxon>
        <taxon>Polychaeta</taxon>
        <taxon>Sedentaria</taxon>
        <taxon>Scolecida</taxon>
        <taxon>Capitellidae</taxon>
        <taxon>Capitella</taxon>
    </lineage>
</organism>
<keyword evidence="2 5" id="KW-0812">Transmembrane</keyword>
<dbReference type="EnsemblMetazoa" id="CapteT192016">
    <property type="protein sequence ID" value="CapteP192016"/>
    <property type="gene ID" value="CapteG192016"/>
</dbReference>
<feature type="transmembrane region" description="Helical" evidence="5">
    <location>
        <begin position="257"/>
        <end position="275"/>
    </location>
</feature>